<gene>
    <name evidence="1" type="ORF">LVIROSA_LOCUS6364</name>
</gene>
<proteinExistence type="predicted"/>
<dbReference type="Proteomes" id="UP001157418">
    <property type="component" value="Unassembled WGS sequence"/>
</dbReference>
<evidence type="ECO:0000313" key="1">
    <source>
        <dbReference type="EMBL" id="CAH1418789.1"/>
    </source>
</evidence>
<name>A0AAU9M3Z9_9ASTR</name>
<evidence type="ECO:0008006" key="3">
    <source>
        <dbReference type="Google" id="ProtNLM"/>
    </source>
</evidence>
<comment type="caution">
    <text evidence="1">The sequence shown here is derived from an EMBL/GenBank/DDBJ whole genome shotgun (WGS) entry which is preliminary data.</text>
</comment>
<dbReference type="AlphaFoldDB" id="A0AAU9M3Z9"/>
<keyword evidence="2" id="KW-1185">Reference proteome</keyword>
<sequence length="103" mass="11747">MWNFTKNNTVCSIEMILMDEEIVSFRPLETSNPVASIYYIKLTLSNLESVHLKVTIFGTQAYRMSQYLKDNPTVNCVVIVMQFVKLNIWDGVGQAKSLSLLPL</sequence>
<protein>
    <recommendedName>
        <fullName evidence="3">Replication protein A OB domain-containing protein</fullName>
    </recommendedName>
</protein>
<dbReference type="EMBL" id="CAKMRJ010000113">
    <property type="protein sequence ID" value="CAH1418789.1"/>
    <property type="molecule type" value="Genomic_DNA"/>
</dbReference>
<reference evidence="1 2" key="1">
    <citation type="submission" date="2022-01" db="EMBL/GenBank/DDBJ databases">
        <authorList>
            <person name="Xiong W."/>
            <person name="Schranz E."/>
        </authorList>
    </citation>
    <scope>NUCLEOTIDE SEQUENCE [LARGE SCALE GENOMIC DNA]</scope>
</reference>
<accession>A0AAU9M3Z9</accession>
<organism evidence="1 2">
    <name type="scientific">Lactuca virosa</name>
    <dbReference type="NCBI Taxonomy" id="75947"/>
    <lineage>
        <taxon>Eukaryota</taxon>
        <taxon>Viridiplantae</taxon>
        <taxon>Streptophyta</taxon>
        <taxon>Embryophyta</taxon>
        <taxon>Tracheophyta</taxon>
        <taxon>Spermatophyta</taxon>
        <taxon>Magnoliopsida</taxon>
        <taxon>eudicotyledons</taxon>
        <taxon>Gunneridae</taxon>
        <taxon>Pentapetalae</taxon>
        <taxon>asterids</taxon>
        <taxon>campanulids</taxon>
        <taxon>Asterales</taxon>
        <taxon>Asteraceae</taxon>
        <taxon>Cichorioideae</taxon>
        <taxon>Cichorieae</taxon>
        <taxon>Lactucinae</taxon>
        <taxon>Lactuca</taxon>
    </lineage>
</organism>
<evidence type="ECO:0000313" key="2">
    <source>
        <dbReference type="Proteomes" id="UP001157418"/>
    </source>
</evidence>